<evidence type="ECO:0000256" key="1">
    <source>
        <dbReference type="ARBA" id="ARBA00022801"/>
    </source>
</evidence>
<proteinExistence type="predicted"/>
<sequence length="648" mass="72868">MFNQCVKFIVALVWLFSSFSLIAASTDITALLAKHDTYSNVKIAPDGKHLAVVVRLENKRALLFIQLDGFKPAGQIKFPGDIEVGDYHWVNNERVVISLAEASPWDAEPKFYGELYAVNYTGKKGEMIFGFRVDESSNFSRIRAKEAKRAWGEVIDTLQHDDDNILISSTQWTVRGEHHSELLLLNTYTGRSKKIAVSPAPNSQILTNSQGEIRAAVVLTEDYSSELYYYEQKKWHQIPSDKFGERLTAIAVNNSDDGLIILDQFNAKQQGLSELKFTDASRRLIYRDPVVEVSSVALTQKERQAYALRVDDGKPAYLILEGQQKEAQIFKELVAALPGSAVHITSRTDDDNIWVVFSYSDDHAGTYYLYRKDKNSLVELMQRKPELSQIQFAKTEPVQFSASDQTKVHGYITRAAKADSKSMVVLVHGGPHGIRDYWGFDNEVQLLSQAGFNVLQVNYRGSGGYGADFLKAGYRQWGGAVQQDIIAGTRWAISQGYAEQGKICIMGTSFGGYSAVQSAAIEPDLFSCAVAVSGVYELNLMKTDGDVPLRSFGISYLDEVLGTDPEELKLFSPVHRVATLKAPLLLAHGKKDKRAPMSQAEALREALDKHNKTYKWLEFDNERHGFYDPENRQHYFEQVTQFIRQHTH</sequence>
<protein>
    <submittedName>
        <fullName evidence="4">S9 family peptidase</fullName>
    </submittedName>
</protein>
<dbReference type="PANTHER" id="PTHR42776:SF27">
    <property type="entry name" value="DIPEPTIDYL PEPTIDASE FAMILY MEMBER 6"/>
    <property type="match status" value="1"/>
</dbReference>
<feature type="domain" description="Peptidase S9 prolyl oligopeptidase catalytic" evidence="3">
    <location>
        <begin position="438"/>
        <end position="647"/>
    </location>
</feature>
<accession>A0A5C8LNR8</accession>
<feature type="chain" id="PRO_5022812707" evidence="2">
    <location>
        <begin position="24"/>
        <end position="648"/>
    </location>
</feature>
<dbReference type="GO" id="GO:0006508">
    <property type="term" value="P:proteolysis"/>
    <property type="evidence" value="ECO:0007669"/>
    <property type="project" value="InterPro"/>
</dbReference>
<keyword evidence="5" id="KW-1185">Reference proteome</keyword>
<dbReference type="SUPFAM" id="SSF53474">
    <property type="entry name" value="alpha/beta-Hydrolases"/>
    <property type="match status" value="1"/>
</dbReference>
<evidence type="ECO:0000313" key="4">
    <source>
        <dbReference type="EMBL" id="TXK79011.1"/>
    </source>
</evidence>
<dbReference type="Gene3D" id="3.40.50.1820">
    <property type="entry name" value="alpha/beta hydrolase"/>
    <property type="match status" value="1"/>
</dbReference>
<dbReference type="AlphaFoldDB" id="A0A5C8LNR8"/>
<keyword evidence="2" id="KW-0732">Signal</keyword>
<dbReference type="RefSeq" id="WP_147905128.1">
    <property type="nucleotide sequence ID" value="NZ_BAAAGC010000015.1"/>
</dbReference>
<keyword evidence="1" id="KW-0378">Hydrolase</keyword>
<dbReference type="SUPFAM" id="SSF82171">
    <property type="entry name" value="DPP6 N-terminal domain-like"/>
    <property type="match status" value="1"/>
</dbReference>
<dbReference type="Pfam" id="PF00326">
    <property type="entry name" value="Peptidase_S9"/>
    <property type="match status" value="1"/>
</dbReference>
<reference evidence="4 5" key="1">
    <citation type="submission" date="2019-08" db="EMBL/GenBank/DDBJ databases">
        <title>Draft genome analysis of Rheinheimera tangshanensis isolated from the roots of fresh rice plants (Oryza sativa).</title>
        <authorList>
            <person name="Yu Q."/>
            <person name="Qi Y."/>
            <person name="Zhang H."/>
            <person name="Pu J."/>
        </authorList>
    </citation>
    <scope>NUCLEOTIDE SEQUENCE [LARGE SCALE GENOMIC DNA]</scope>
    <source>
        <strain evidence="4 5">JA3-B52</strain>
    </source>
</reference>
<dbReference type="PANTHER" id="PTHR42776">
    <property type="entry name" value="SERINE PEPTIDASE S9 FAMILY MEMBER"/>
    <property type="match status" value="1"/>
</dbReference>
<dbReference type="OrthoDB" id="4269629at2"/>
<evidence type="ECO:0000313" key="5">
    <source>
        <dbReference type="Proteomes" id="UP000321814"/>
    </source>
</evidence>
<feature type="signal peptide" evidence="2">
    <location>
        <begin position="1"/>
        <end position="23"/>
    </location>
</feature>
<dbReference type="Proteomes" id="UP000321814">
    <property type="component" value="Unassembled WGS sequence"/>
</dbReference>
<comment type="caution">
    <text evidence="4">The sequence shown here is derived from an EMBL/GenBank/DDBJ whole genome shotgun (WGS) entry which is preliminary data.</text>
</comment>
<dbReference type="GO" id="GO:0004252">
    <property type="term" value="F:serine-type endopeptidase activity"/>
    <property type="evidence" value="ECO:0007669"/>
    <property type="project" value="TreeGrafter"/>
</dbReference>
<evidence type="ECO:0000256" key="2">
    <source>
        <dbReference type="SAM" id="SignalP"/>
    </source>
</evidence>
<organism evidence="4 5">
    <name type="scientific">Rheinheimera tangshanensis</name>
    <dbReference type="NCBI Taxonomy" id="400153"/>
    <lineage>
        <taxon>Bacteria</taxon>
        <taxon>Pseudomonadati</taxon>
        <taxon>Pseudomonadota</taxon>
        <taxon>Gammaproteobacteria</taxon>
        <taxon>Chromatiales</taxon>
        <taxon>Chromatiaceae</taxon>
        <taxon>Rheinheimera</taxon>
    </lineage>
</organism>
<name>A0A5C8LNR8_9GAMM</name>
<dbReference type="InterPro" id="IPR029058">
    <property type="entry name" value="AB_hydrolase_fold"/>
</dbReference>
<evidence type="ECO:0000259" key="3">
    <source>
        <dbReference type="Pfam" id="PF00326"/>
    </source>
</evidence>
<gene>
    <name evidence="4" type="ORF">FU839_15770</name>
</gene>
<dbReference type="InterPro" id="IPR001375">
    <property type="entry name" value="Peptidase_S9_cat"/>
</dbReference>
<dbReference type="EMBL" id="VRLR01000012">
    <property type="protein sequence ID" value="TXK79011.1"/>
    <property type="molecule type" value="Genomic_DNA"/>
</dbReference>